<name>A0A922L3F8_DERFA</name>
<reference evidence="1" key="1">
    <citation type="submission" date="2013-05" db="EMBL/GenBank/DDBJ databases">
        <authorList>
            <person name="Yim A.K.Y."/>
            <person name="Chan T.F."/>
            <person name="Ji K.M."/>
            <person name="Liu X.Y."/>
            <person name="Zhou J.W."/>
            <person name="Li R.Q."/>
            <person name="Yang K.Y."/>
            <person name="Li J."/>
            <person name="Li M."/>
            <person name="Law P.T.W."/>
            <person name="Wu Y.L."/>
            <person name="Cai Z.L."/>
            <person name="Qin H."/>
            <person name="Bao Y."/>
            <person name="Leung R.K.K."/>
            <person name="Ng P.K.S."/>
            <person name="Zou J."/>
            <person name="Zhong X.J."/>
            <person name="Ran P.X."/>
            <person name="Zhong N.S."/>
            <person name="Liu Z.G."/>
            <person name="Tsui S.K.W."/>
        </authorList>
    </citation>
    <scope>NUCLEOTIDE SEQUENCE</scope>
    <source>
        <strain evidence="1">Derf</strain>
        <tissue evidence="1">Whole organism</tissue>
    </source>
</reference>
<dbReference type="Proteomes" id="UP000790347">
    <property type="component" value="Unassembled WGS sequence"/>
</dbReference>
<dbReference type="EMBL" id="ASGP02000003">
    <property type="protein sequence ID" value="KAH9516506.1"/>
    <property type="molecule type" value="Genomic_DNA"/>
</dbReference>
<accession>A0A922L3F8</accession>
<comment type="caution">
    <text evidence="1">The sequence shown here is derived from an EMBL/GenBank/DDBJ whole genome shotgun (WGS) entry which is preliminary data.</text>
</comment>
<keyword evidence="2" id="KW-1185">Reference proteome</keyword>
<evidence type="ECO:0000313" key="1">
    <source>
        <dbReference type="EMBL" id="KAH9516506.1"/>
    </source>
</evidence>
<sequence length="106" mass="11974">MNFCHEPSRFGEFSAFGGANGGYIDDDDSITTRFQQFAVRTSAIITITSEMKIKKNIEQYEFMAIVIDQQNDLPQKKKQIRVFDSNICSSHAGCGYRFVCSISQSN</sequence>
<organism evidence="1 2">
    <name type="scientific">Dermatophagoides farinae</name>
    <name type="common">American house dust mite</name>
    <dbReference type="NCBI Taxonomy" id="6954"/>
    <lineage>
        <taxon>Eukaryota</taxon>
        <taxon>Metazoa</taxon>
        <taxon>Ecdysozoa</taxon>
        <taxon>Arthropoda</taxon>
        <taxon>Chelicerata</taxon>
        <taxon>Arachnida</taxon>
        <taxon>Acari</taxon>
        <taxon>Acariformes</taxon>
        <taxon>Sarcoptiformes</taxon>
        <taxon>Astigmata</taxon>
        <taxon>Psoroptidia</taxon>
        <taxon>Analgoidea</taxon>
        <taxon>Pyroglyphidae</taxon>
        <taxon>Dermatophagoidinae</taxon>
        <taxon>Dermatophagoides</taxon>
    </lineage>
</organism>
<dbReference type="AlphaFoldDB" id="A0A922L3F8"/>
<proteinExistence type="predicted"/>
<protein>
    <submittedName>
        <fullName evidence="1">Uncharacterized protein</fullName>
    </submittedName>
</protein>
<evidence type="ECO:0000313" key="2">
    <source>
        <dbReference type="Proteomes" id="UP000790347"/>
    </source>
</evidence>
<gene>
    <name evidence="1" type="ORF">DERF_007241</name>
</gene>
<reference evidence="1" key="2">
    <citation type="journal article" date="2022" name="Res Sq">
        <title>Comparative Genomics Reveals Insights into the Divergent Evolution of Astigmatic Mites and Household Pest Adaptations.</title>
        <authorList>
            <person name="Xiong Q."/>
            <person name="Wan A.T.-Y."/>
            <person name="Liu X.-Y."/>
            <person name="Fung C.S.-H."/>
            <person name="Xiao X."/>
            <person name="Malainual N."/>
            <person name="Hou J."/>
            <person name="Wang L."/>
            <person name="Wang M."/>
            <person name="Yang K."/>
            <person name="Cui Y."/>
            <person name="Leung E."/>
            <person name="Nong W."/>
            <person name="Shin S.-K."/>
            <person name="Au S."/>
            <person name="Jeong K.Y."/>
            <person name="Chew F.T."/>
            <person name="Hui J."/>
            <person name="Leung T.F."/>
            <person name="Tungtrongchitr A."/>
            <person name="Zhong N."/>
            <person name="Liu Z."/>
            <person name="Tsui S."/>
        </authorList>
    </citation>
    <scope>NUCLEOTIDE SEQUENCE</scope>
    <source>
        <strain evidence="1">Derf</strain>
        <tissue evidence="1">Whole organism</tissue>
    </source>
</reference>